<dbReference type="Pfam" id="PF00535">
    <property type="entry name" value="Glycos_transf_2"/>
    <property type="match status" value="1"/>
</dbReference>
<dbReference type="InterPro" id="IPR001173">
    <property type="entry name" value="Glyco_trans_2-like"/>
</dbReference>
<proteinExistence type="predicted"/>
<name>A0ABS4BPF9_9FLAO</name>
<protein>
    <submittedName>
        <fullName evidence="2">Glycosyltransferase family 2 protein</fullName>
    </submittedName>
</protein>
<evidence type="ECO:0000259" key="1">
    <source>
        <dbReference type="Pfam" id="PF00535"/>
    </source>
</evidence>
<organism evidence="2 3">
    <name type="scientific">Mariniflexile gromovii</name>
    <dbReference type="NCBI Taxonomy" id="362523"/>
    <lineage>
        <taxon>Bacteria</taxon>
        <taxon>Pseudomonadati</taxon>
        <taxon>Bacteroidota</taxon>
        <taxon>Flavobacteriia</taxon>
        <taxon>Flavobacteriales</taxon>
        <taxon>Flavobacteriaceae</taxon>
        <taxon>Mariniflexile</taxon>
    </lineage>
</organism>
<evidence type="ECO:0000313" key="2">
    <source>
        <dbReference type="EMBL" id="MBP0902475.1"/>
    </source>
</evidence>
<evidence type="ECO:0000313" key="3">
    <source>
        <dbReference type="Proteomes" id="UP000670776"/>
    </source>
</evidence>
<comment type="caution">
    <text evidence="2">The sequence shown here is derived from an EMBL/GenBank/DDBJ whole genome shotgun (WGS) entry which is preliminary data.</text>
</comment>
<keyword evidence="3" id="KW-1185">Reference proteome</keyword>
<feature type="domain" description="Glycosyltransferase 2-like" evidence="1">
    <location>
        <begin position="5"/>
        <end position="169"/>
    </location>
</feature>
<dbReference type="InterPro" id="IPR029044">
    <property type="entry name" value="Nucleotide-diphossugar_trans"/>
</dbReference>
<accession>A0ABS4BPF9</accession>
<dbReference type="EMBL" id="JAGJCB010000001">
    <property type="protein sequence ID" value="MBP0902475.1"/>
    <property type="molecule type" value="Genomic_DNA"/>
</dbReference>
<dbReference type="RefSeq" id="WP_209651924.1">
    <property type="nucleotide sequence ID" value="NZ_JAGJCB010000001.1"/>
</dbReference>
<dbReference type="CDD" id="cd00761">
    <property type="entry name" value="Glyco_tranf_GTA_type"/>
    <property type="match status" value="1"/>
</dbReference>
<sequence>MKQISIIIPVYNVAKYLEKCINSTYNQELTENEFEIIAVDDESPDDSLQVLNEIKKNHFNIRVISQKNKGLGGARNTGLLNASGEYILFLDADDYYIENSLKEIYTIAKDSSLDILEFGAQGVDISEKIVYETAISNNYTIQSGIHHYNNLKYMNSACNKLYKRSFLEENKLFFVEKIYGEDFEFNTRALYLAKRTMAISNIVAKFLQSEESITRSNDIEKKRKYANDFIDILQRIDSFRLNFENDKSEGHDQFFNERMSILNVDLFYITFKNNFPISEILTLKDILKSKGVFRTNYSISDKKKNLFRMVFLNFNFLFFRTALMLKKTFKI</sequence>
<reference evidence="2 3" key="1">
    <citation type="submission" date="2021-04" db="EMBL/GenBank/DDBJ databases">
        <title>Mariniflexile gromovii gen. nov., sp. nov., a gliding bacterium isolated from the sea urchin Strongylocentrotus intermedius.</title>
        <authorList>
            <person name="Ko S."/>
            <person name="Le V."/>
            <person name="Ahn C.-Y."/>
            <person name="Oh H.-M."/>
        </authorList>
    </citation>
    <scope>NUCLEOTIDE SEQUENCE [LARGE SCALE GENOMIC DNA]</scope>
    <source>
        <strain evidence="2 3">KCTC 12570</strain>
    </source>
</reference>
<gene>
    <name evidence="2" type="ORF">J8H85_01430</name>
</gene>
<dbReference type="Proteomes" id="UP000670776">
    <property type="component" value="Unassembled WGS sequence"/>
</dbReference>
<dbReference type="PANTHER" id="PTHR22916:SF3">
    <property type="entry name" value="UDP-GLCNAC:BETAGAL BETA-1,3-N-ACETYLGLUCOSAMINYLTRANSFERASE-LIKE PROTEIN 1"/>
    <property type="match status" value="1"/>
</dbReference>
<dbReference type="SUPFAM" id="SSF53448">
    <property type="entry name" value="Nucleotide-diphospho-sugar transferases"/>
    <property type="match status" value="1"/>
</dbReference>
<dbReference type="Gene3D" id="3.90.550.10">
    <property type="entry name" value="Spore Coat Polysaccharide Biosynthesis Protein SpsA, Chain A"/>
    <property type="match status" value="1"/>
</dbReference>
<dbReference type="PANTHER" id="PTHR22916">
    <property type="entry name" value="GLYCOSYLTRANSFERASE"/>
    <property type="match status" value="1"/>
</dbReference>